<gene>
    <name evidence="1" type="ORF">DPEC_G00138130</name>
</gene>
<accession>A0ACC2GLT6</accession>
<evidence type="ECO:0000313" key="1">
    <source>
        <dbReference type="EMBL" id="KAJ8004616.1"/>
    </source>
</evidence>
<dbReference type="EMBL" id="CM055738">
    <property type="protein sequence ID" value="KAJ8004616.1"/>
    <property type="molecule type" value="Genomic_DNA"/>
</dbReference>
<comment type="caution">
    <text evidence="1">The sequence shown here is derived from an EMBL/GenBank/DDBJ whole genome shotgun (WGS) entry which is preliminary data.</text>
</comment>
<proteinExistence type="predicted"/>
<protein>
    <submittedName>
        <fullName evidence="1">Uncharacterized protein</fullName>
    </submittedName>
</protein>
<name>A0ACC2GLT6_DALPE</name>
<dbReference type="Proteomes" id="UP001157502">
    <property type="component" value="Chromosome 11"/>
</dbReference>
<organism evidence="1 2">
    <name type="scientific">Dallia pectoralis</name>
    <name type="common">Alaska blackfish</name>
    <dbReference type="NCBI Taxonomy" id="75939"/>
    <lineage>
        <taxon>Eukaryota</taxon>
        <taxon>Metazoa</taxon>
        <taxon>Chordata</taxon>
        <taxon>Craniata</taxon>
        <taxon>Vertebrata</taxon>
        <taxon>Euteleostomi</taxon>
        <taxon>Actinopterygii</taxon>
        <taxon>Neopterygii</taxon>
        <taxon>Teleostei</taxon>
        <taxon>Protacanthopterygii</taxon>
        <taxon>Esociformes</taxon>
        <taxon>Umbridae</taxon>
        <taxon>Dallia</taxon>
    </lineage>
</organism>
<evidence type="ECO:0000313" key="2">
    <source>
        <dbReference type="Proteomes" id="UP001157502"/>
    </source>
</evidence>
<reference evidence="1" key="1">
    <citation type="submission" date="2021-05" db="EMBL/GenBank/DDBJ databases">
        <authorList>
            <person name="Pan Q."/>
            <person name="Jouanno E."/>
            <person name="Zahm M."/>
            <person name="Klopp C."/>
            <person name="Cabau C."/>
            <person name="Louis A."/>
            <person name="Berthelot C."/>
            <person name="Parey E."/>
            <person name="Roest Crollius H."/>
            <person name="Montfort J."/>
            <person name="Robinson-Rechavi M."/>
            <person name="Bouchez O."/>
            <person name="Lampietro C."/>
            <person name="Lopez Roques C."/>
            <person name="Donnadieu C."/>
            <person name="Postlethwait J."/>
            <person name="Bobe J."/>
            <person name="Dillon D."/>
            <person name="Chandos A."/>
            <person name="von Hippel F."/>
            <person name="Guiguen Y."/>
        </authorList>
    </citation>
    <scope>NUCLEOTIDE SEQUENCE</scope>
    <source>
        <strain evidence="1">YG-Jan2019</strain>
    </source>
</reference>
<sequence length="122" mass="12954">MSVKLYGPDLPNVHSTTPTADGAQYAAAACAVDPGRTDPLWTQSGLLSSQPASISKTLKTAVSSPSLFCYSDTGCGFACAVVMEYAWVHSVEVNSVEVGWTGWIPYKMHPDILSGLFGLVRL</sequence>
<keyword evidence="2" id="KW-1185">Reference proteome</keyword>